<name>A0ACB9DVX2_CICIN</name>
<gene>
    <name evidence="1" type="ORF">L2E82_21768</name>
</gene>
<protein>
    <submittedName>
        <fullName evidence="1">Uncharacterized protein</fullName>
    </submittedName>
</protein>
<dbReference type="Proteomes" id="UP001055811">
    <property type="component" value="Linkage Group LG04"/>
</dbReference>
<comment type="caution">
    <text evidence="1">The sequence shown here is derived from an EMBL/GenBank/DDBJ whole genome shotgun (WGS) entry which is preliminary data.</text>
</comment>
<dbReference type="EMBL" id="CM042012">
    <property type="protein sequence ID" value="KAI3750879.1"/>
    <property type="molecule type" value="Genomic_DNA"/>
</dbReference>
<proteinExistence type="predicted"/>
<reference evidence="2" key="1">
    <citation type="journal article" date="2022" name="Mol. Ecol. Resour.">
        <title>The genomes of chicory, endive, great burdock and yacon provide insights into Asteraceae palaeo-polyploidization history and plant inulin production.</title>
        <authorList>
            <person name="Fan W."/>
            <person name="Wang S."/>
            <person name="Wang H."/>
            <person name="Wang A."/>
            <person name="Jiang F."/>
            <person name="Liu H."/>
            <person name="Zhao H."/>
            <person name="Xu D."/>
            <person name="Zhang Y."/>
        </authorList>
    </citation>
    <scope>NUCLEOTIDE SEQUENCE [LARGE SCALE GENOMIC DNA]</scope>
    <source>
        <strain evidence="2">cv. Punajuju</strain>
    </source>
</reference>
<sequence>MAANDDGSNGKTSSVQLPFARSGDDKMLNKANNYLSSGEKMLDESLSHASEPCGPLEKAEYEYVEEEQVQYIPPELVGFGNNSAKLYHFYIIKLKKHFNYNIPLQDIVLAVSNELQFDNEGSSFDLEADRGNISVSLTYIGTSELTSEQITLANQFQMTVLRVLIDRNITKLKKSVDSFKFKNDDVAYDYLLLPSAGPHKAPMIVEWKAVQVAMFPYERADDERMCSLKDHNHQKVHTKNGLVCSCFMQNALVYTPHNRRIYCTTERLLGLNGNSSLKINEGEAVTYKRYYKTRHGVDLMHEEEPLFAARQLFTVRNCLQKSSGYLKDKETSSAGVELPSELCYIIMSPVSITTFYSFSFAPSIMHRIESWIIALNLKKMHLCHSMPNGNVPVTKVLEAITTKKCLEKFHLESFETLGDSFLKYAASQQLFKDLQDQQEGILSSEREKIISNDSLCRLGCNSNLPGFIRNEPFEPITWLVPGDRSLSFNLEEEALSDKRKMYIRGKRVIKKKVVADVVEALIGVFLSEGGEMAALSFMSWIGITVDFVNTPYTRELTLQPEKFINIQHLESLLNYSFNDASLLVEALTHGSYMLPEIPKCYQRLEFLGDAVLDYMITVHLYNKYPGMSPGMLTDLRSASVNNDCYAQSAVKVELHKHILHGSQNLHRAIVNTVNDFDHLSLKSTFGWESETSFPKVLGDVIESLAGAILVDSGYDKDKVFESIRPLLDPLVTPDTLKLHPVRELHDICQKNHYTMKKSANRSDGGTISFTIEVVTDIDNIVLKDSCMAANKKMAERLASKSVLKLLKEYLSTIT</sequence>
<organism evidence="1 2">
    <name type="scientific">Cichorium intybus</name>
    <name type="common">Chicory</name>
    <dbReference type="NCBI Taxonomy" id="13427"/>
    <lineage>
        <taxon>Eukaryota</taxon>
        <taxon>Viridiplantae</taxon>
        <taxon>Streptophyta</taxon>
        <taxon>Embryophyta</taxon>
        <taxon>Tracheophyta</taxon>
        <taxon>Spermatophyta</taxon>
        <taxon>Magnoliopsida</taxon>
        <taxon>eudicotyledons</taxon>
        <taxon>Gunneridae</taxon>
        <taxon>Pentapetalae</taxon>
        <taxon>asterids</taxon>
        <taxon>campanulids</taxon>
        <taxon>Asterales</taxon>
        <taxon>Asteraceae</taxon>
        <taxon>Cichorioideae</taxon>
        <taxon>Cichorieae</taxon>
        <taxon>Cichoriinae</taxon>
        <taxon>Cichorium</taxon>
    </lineage>
</organism>
<accession>A0ACB9DVX2</accession>
<evidence type="ECO:0000313" key="2">
    <source>
        <dbReference type="Proteomes" id="UP001055811"/>
    </source>
</evidence>
<evidence type="ECO:0000313" key="1">
    <source>
        <dbReference type="EMBL" id="KAI3750879.1"/>
    </source>
</evidence>
<keyword evidence="2" id="KW-1185">Reference proteome</keyword>
<reference evidence="1 2" key="2">
    <citation type="journal article" date="2022" name="Mol. Ecol. Resour.">
        <title>The genomes of chicory, endive, great burdock and yacon provide insights into Asteraceae paleo-polyploidization history and plant inulin production.</title>
        <authorList>
            <person name="Fan W."/>
            <person name="Wang S."/>
            <person name="Wang H."/>
            <person name="Wang A."/>
            <person name="Jiang F."/>
            <person name="Liu H."/>
            <person name="Zhao H."/>
            <person name="Xu D."/>
            <person name="Zhang Y."/>
        </authorList>
    </citation>
    <scope>NUCLEOTIDE SEQUENCE [LARGE SCALE GENOMIC DNA]</scope>
    <source>
        <strain evidence="2">cv. Punajuju</strain>
        <tissue evidence="1">Leaves</tissue>
    </source>
</reference>